<dbReference type="InterPro" id="IPR027939">
    <property type="entry name" value="NMT1/THI5"/>
</dbReference>
<protein>
    <submittedName>
        <fullName evidence="3">ABC transporter substrate-binding protein</fullName>
    </submittedName>
</protein>
<reference evidence="3" key="1">
    <citation type="submission" date="2021-01" db="EMBL/GenBank/DDBJ databases">
        <title>Ramlibacter sp. strain AW1 16S ribosomal RNA gene Genome sequencing and assembly.</title>
        <authorList>
            <person name="Kang M."/>
        </authorList>
    </citation>
    <scope>NUCLEOTIDE SEQUENCE</scope>
    <source>
        <strain evidence="3">AW1</strain>
    </source>
</reference>
<sequence>MKVPALPKLALVALAMAAAPLSAQTQAASACDRPPEAKEISVMADWLPWASQGPIVAAQLKGFYKDEGITVNLMSPANPADPIRLVAAERVTFSLTYVPEVMMAREQGIPIVSVGTTMRVLSSGLFFKGEKPIKSAADLKGMTLGVGPKQDAQAFLSTVLEAGGLTRNDVKIVDPGFAHKEMILTDRIDAAHGLTYGEGMVANDQMIAQGNKGAGWLMYTDFGVPKMYYQLLVGNENWIEKNAATTCRFLRATRKGVEEWRTNPQEAISWIAAKNTQFTKPQHEKMHQMTATHWTGPSGEVFRQDEKVWAEARDWALKRQIIKKTVPATTYFTNRFVN</sequence>
<dbReference type="Gene3D" id="3.40.190.10">
    <property type="entry name" value="Periplasmic binding protein-like II"/>
    <property type="match status" value="2"/>
</dbReference>
<proteinExistence type="predicted"/>
<keyword evidence="4" id="KW-1185">Reference proteome</keyword>
<dbReference type="GO" id="GO:0009228">
    <property type="term" value="P:thiamine biosynthetic process"/>
    <property type="evidence" value="ECO:0007669"/>
    <property type="project" value="InterPro"/>
</dbReference>
<accession>A0A936ZLB3</accession>
<keyword evidence="1" id="KW-0732">Signal</keyword>
<evidence type="ECO:0000313" key="4">
    <source>
        <dbReference type="Proteomes" id="UP000613011"/>
    </source>
</evidence>
<dbReference type="Proteomes" id="UP000613011">
    <property type="component" value="Unassembled WGS sequence"/>
</dbReference>
<dbReference type="AlphaFoldDB" id="A0A936ZLB3"/>
<evidence type="ECO:0000259" key="2">
    <source>
        <dbReference type="Pfam" id="PF09084"/>
    </source>
</evidence>
<dbReference type="PROSITE" id="PS51257">
    <property type="entry name" value="PROKAR_LIPOPROTEIN"/>
    <property type="match status" value="1"/>
</dbReference>
<evidence type="ECO:0000256" key="1">
    <source>
        <dbReference type="SAM" id="SignalP"/>
    </source>
</evidence>
<dbReference type="Pfam" id="PF09084">
    <property type="entry name" value="NMT1"/>
    <property type="match status" value="1"/>
</dbReference>
<dbReference type="RefSeq" id="WP_201684987.1">
    <property type="nucleotide sequence ID" value="NZ_JAEQNA010000006.1"/>
</dbReference>
<gene>
    <name evidence="3" type="ORF">JI739_16275</name>
</gene>
<dbReference type="PANTHER" id="PTHR31528">
    <property type="entry name" value="4-AMINO-5-HYDROXYMETHYL-2-METHYLPYRIMIDINE PHOSPHATE SYNTHASE THI11-RELATED"/>
    <property type="match status" value="1"/>
</dbReference>
<name>A0A936ZLB3_9BURK</name>
<dbReference type="InterPro" id="IPR015168">
    <property type="entry name" value="SsuA/THI5"/>
</dbReference>
<feature type="domain" description="SsuA/THI5-like" evidence="2">
    <location>
        <begin position="53"/>
        <end position="267"/>
    </location>
</feature>
<dbReference type="SUPFAM" id="SSF53850">
    <property type="entry name" value="Periplasmic binding protein-like II"/>
    <property type="match status" value="1"/>
</dbReference>
<feature type="chain" id="PRO_5037736241" evidence="1">
    <location>
        <begin position="24"/>
        <end position="338"/>
    </location>
</feature>
<organism evidence="3 4">
    <name type="scientific">Ramlibacter aurantiacus</name>
    <dbReference type="NCBI Taxonomy" id="2801330"/>
    <lineage>
        <taxon>Bacteria</taxon>
        <taxon>Pseudomonadati</taxon>
        <taxon>Pseudomonadota</taxon>
        <taxon>Betaproteobacteria</taxon>
        <taxon>Burkholderiales</taxon>
        <taxon>Comamonadaceae</taxon>
        <taxon>Ramlibacter</taxon>
    </lineage>
</organism>
<dbReference type="PANTHER" id="PTHR31528:SF3">
    <property type="entry name" value="THIAMINE BIOSYNTHESIS PROTEIN HI_0357-RELATED"/>
    <property type="match status" value="1"/>
</dbReference>
<evidence type="ECO:0000313" key="3">
    <source>
        <dbReference type="EMBL" id="MBL0421907.1"/>
    </source>
</evidence>
<feature type="signal peptide" evidence="1">
    <location>
        <begin position="1"/>
        <end position="23"/>
    </location>
</feature>
<comment type="caution">
    <text evidence="3">The sequence shown here is derived from an EMBL/GenBank/DDBJ whole genome shotgun (WGS) entry which is preliminary data.</text>
</comment>
<dbReference type="EMBL" id="JAEQNA010000006">
    <property type="protein sequence ID" value="MBL0421907.1"/>
    <property type="molecule type" value="Genomic_DNA"/>
</dbReference>